<dbReference type="OrthoDB" id="10263003at2759"/>
<proteinExistence type="inferred from homology"/>
<organism evidence="5 6">
    <name type="scientific">Porphyridium purpureum</name>
    <name type="common">Red alga</name>
    <name type="synonym">Porphyridium cruentum</name>
    <dbReference type="NCBI Taxonomy" id="35688"/>
    <lineage>
        <taxon>Eukaryota</taxon>
        <taxon>Rhodophyta</taxon>
        <taxon>Bangiophyceae</taxon>
        <taxon>Porphyridiales</taxon>
        <taxon>Porphyridiaceae</taxon>
        <taxon>Porphyridium</taxon>
    </lineage>
</organism>
<dbReference type="GO" id="GO:0046961">
    <property type="term" value="F:proton-transporting ATPase activity, rotational mechanism"/>
    <property type="evidence" value="ECO:0007669"/>
    <property type="project" value="InterPro"/>
</dbReference>
<comment type="similarity">
    <text evidence="1">Belongs to the V-ATPase E subunit family.</text>
</comment>
<dbReference type="PANTHER" id="PTHR45715">
    <property type="entry name" value="ATPASE H+-TRANSPORTING V1 SUBUNIT E1A-RELATED"/>
    <property type="match status" value="1"/>
</dbReference>
<keyword evidence="6" id="KW-1185">Reference proteome</keyword>
<keyword evidence="3" id="KW-0406">Ion transport</keyword>
<evidence type="ECO:0000313" key="5">
    <source>
        <dbReference type="EMBL" id="KAA8495894.1"/>
    </source>
</evidence>
<dbReference type="HAMAP" id="MF_00311">
    <property type="entry name" value="ATP_synth_E_arch"/>
    <property type="match status" value="1"/>
</dbReference>
<keyword evidence="4" id="KW-0175">Coiled coil</keyword>
<comment type="caution">
    <text evidence="5">The sequence shown here is derived from an EMBL/GenBank/DDBJ whole genome shotgun (WGS) entry which is preliminary data.</text>
</comment>
<evidence type="ECO:0000256" key="2">
    <source>
        <dbReference type="ARBA" id="ARBA00022448"/>
    </source>
</evidence>
<accession>A0A5J4YYV0</accession>
<sequence>MNDQQVRQQIQQMVSFIRQEADEKANEILVKAEEEFNIRKLSAVEAAREKIRAEYEKKNKQIAIYQKIQNSTELNAARLKVLKEMDAELQALLGRALEELVTISKDKEKYSRFLHDATLQGLIALADERVVLKVRLEDAPLLKAVLPQIEKEYTSKTGKKVALSIDGSTFLDEKSAGGVVLSSNEGRIVLDNTFASRLNIAYEQNLPVIRTMLFGGSCMCMIFSHHAEQIKIVLRRKLKLVRKVARKLLVQLASSRQCRHIRCDM</sequence>
<protein>
    <submittedName>
        <fullName evidence="5">V-type proton ATPase subunit E1</fullName>
    </submittedName>
</protein>
<evidence type="ECO:0000256" key="4">
    <source>
        <dbReference type="SAM" id="Coils"/>
    </source>
</evidence>
<dbReference type="GO" id="GO:0033178">
    <property type="term" value="C:proton-transporting two-sector ATPase complex, catalytic domain"/>
    <property type="evidence" value="ECO:0007669"/>
    <property type="project" value="InterPro"/>
</dbReference>
<dbReference type="InterPro" id="IPR002842">
    <property type="entry name" value="ATPase_V1_Esu"/>
</dbReference>
<dbReference type="Pfam" id="PF01991">
    <property type="entry name" value="vATP-synt_E"/>
    <property type="match status" value="1"/>
</dbReference>
<reference evidence="6" key="1">
    <citation type="journal article" date="2019" name="Nat. Commun.">
        <title>Expansion of phycobilisome linker gene families in mesophilic red algae.</title>
        <authorList>
            <person name="Lee J."/>
            <person name="Kim D."/>
            <person name="Bhattacharya D."/>
            <person name="Yoon H.S."/>
        </authorList>
    </citation>
    <scope>NUCLEOTIDE SEQUENCE [LARGE SCALE GENOMIC DNA]</scope>
    <source>
        <strain evidence="6">CCMP 1328</strain>
    </source>
</reference>
<gene>
    <name evidence="5" type="ORF">FVE85_2049</name>
</gene>
<dbReference type="EMBL" id="VRMN01000003">
    <property type="protein sequence ID" value="KAA8495894.1"/>
    <property type="molecule type" value="Genomic_DNA"/>
</dbReference>
<feature type="coiled-coil region" evidence="4">
    <location>
        <begin position="41"/>
        <end position="68"/>
    </location>
</feature>
<dbReference type="Gene3D" id="3.30.2320.30">
    <property type="entry name" value="ATP synthase, E subunit, C-terminal"/>
    <property type="match status" value="1"/>
</dbReference>
<dbReference type="AlphaFoldDB" id="A0A5J4YYV0"/>
<dbReference type="OMA" id="CRPQDHL"/>
<dbReference type="Gene3D" id="6.10.250.1620">
    <property type="match status" value="1"/>
</dbReference>
<evidence type="ECO:0000256" key="3">
    <source>
        <dbReference type="ARBA" id="ARBA00023065"/>
    </source>
</evidence>
<dbReference type="InterPro" id="IPR038495">
    <property type="entry name" value="ATPase_E_C"/>
</dbReference>
<evidence type="ECO:0000313" key="6">
    <source>
        <dbReference type="Proteomes" id="UP000324585"/>
    </source>
</evidence>
<evidence type="ECO:0000256" key="1">
    <source>
        <dbReference type="ARBA" id="ARBA00005901"/>
    </source>
</evidence>
<name>A0A5J4YYV0_PORPP</name>
<keyword evidence="2" id="KW-0813">Transport</keyword>
<dbReference type="SUPFAM" id="SSF160527">
    <property type="entry name" value="V-type ATPase subunit E-like"/>
    <property type="match status" value="1"/>
</dbReference>
<dbReference type="Proteomes" id="UP000324585">
    <property type="component" value="Unassembled WGS sequence"/>
</dbReference>